<keyword evidence="3" id="KW-1185">Reference proteome</keyword>
<evidence type="ECO:0000256" key="1">
    <source>
        <dbReference type="SAM" id="SignalP"/>
    </source>
</evidence>
<comment type="caution">
    <text evidence="2">The sequence shown here is derived from an EMBL/GenBank/DDBJ whole genome shotgun (WGS) entry which is preliminary data.</text>
</comment>
<evidence type="ECO:0000313" key="3">
    <source>
        <dbReference type="Proteomes" id="UP001054837"/>
    </source>
</evidence>
<dbReference type="EMBL" id="BPLQ01000075">
    <property type="protein sequence ID" value="GIX67262.1"/>
    <property type="molecule type" value="Genomic_DNA"/>
</dbReference>
<dbReference type="AlphaFoldDB" id="A0AAV4M565"/>
<evidence type="ECO:0008006" key="4">
    <source>
        <dbReference type="Google" id="ProtNLM"/>
    </source>
</evidence>
<dbReference type="Proteomes" id="UP001054837">
    <property type="component" value="Unassembled WGS sequence"/>
</dbReference>
<evidence type="ECO:0000313" key="2">
    <source>
        <dbReference type="EMBL" id="GIX67262.1"/>
    </source>
</evidence>
<feature type="signal peptide" evidence="1">
    <location>
        <begin position="1"/>
        <end position="21"/>
    </location>
</feature>
<proteinExistence type="predicted"/>
<reference evidence="2 3" key="1">
    <citation type="submission" date="2021-06" db="EMBL/GenBank/DDBJ databases">
        <title>Caerostris darwini draft genome.</title>
        <authorList>
            <person name="Kono N."/>
            <person name="Arakawa K."/>
        </authorList>
    </citation>
    <scope>NUCLEOTIDE SEQUENCE [LARGE SCALE GENOMIC DNA]</scope>
</reference>
<name>A0AAV4M565_9ARAC</name>
<protein>
    <recommendedName>
        <fullName evidence="4">Secreted protein</fullName>
    </recommendedName>
</protein>
<sequence length="103" mass="11833">MGLIFAAAQIMIAAKTCVAPAEVCTIFENLFMNLRRQGKLENTETETHTKGYLAFLTMRWNCSSSKFCMILATQLKCVLVPPSTFSFFLFILSCWNWENEYKK</sequence>
<organism evidence="2 3">
    <name type="scientific">Caerostris darwini</name>
    <dbReference type="NCBI Taxonomy" id="1538125"/>
    <lineage>
        <taxon>Eukaryota</taxon>
        <taxon>Metazoa</taxon>
        <taxon>Ecdysozoa</taxon>
        <taxon>Arthropoda</taxon>
        <taxon>Chelicerata</taxon>
        <taxon>Arachnida</taxon>
        <taxon>Araneae</taxon>
        <taxon>Araneomorphae</taxon>
        <taxon>Entelegynae</taxon>
        <taxon>Araneoidea</taxon>
        <taxon>Araneidae</taxon>
        <taxon>Caerostris</taxon>
    </lineage>
</organism>
<keyword evidence="1" id="KW-0732">Signal</keyword>
<gene>
    <name evidence="2" type="ORF">CDAR_384391</name>
</gene>
<feature type="chain" id="PRO_5043775035" description="Secreted protein" evidence="1">
    <location>
        <begin position="22"/>
        <end position="103"/>
    </location>
</feature>
<accession>A0AAV4M565</accession>